<dbReference type="InterPro" id="IPR000569">
    <property type="entry name" value="HECT_dom"/>
</dbReference>
<feature type="non-terminal residue" evidence="7">
    <location>
        <position position="656"/>
    </location>
</feature>
<dbReference type="EC" id="2.3.2.26" evidence="2"/>
<dbReference type="Gene3D" id="3.90.1750.10">
    <property type="entry name" value="Hect, E3 ligase catalytic domains"/>
    <property type="match status" value="1"/>
</dbReference>
<keyword evidence="8" id="KW-1185">Reference proteome</keyword>
<dbReference type="PANTHER" id="PTHR45700:SF8">
    <property type="entry name" value="HECT-TYPE E3 UBIQUITIN TRANSFERASE"/>
    <property type="match status" value="1"/>
</dbReference>
<comment type="catalytic activity">
    <reaction evidence="1">
        <text>S-ubiquitinyl-[E2 ubiquitin-conjugating enzyme]-L-cysteine + [acceptor protein]-L-lysine = [E2 ubiquitin-conjugating enzyme]-L-cysteine + N(6)-ubiquitinyl-[acceptor protein]-L-lysine.</text>
        <dbReference type="EC" id="2.3.2.26"/>
    </reaction>
</comment>
<evidence type="ECO:0000256" key="3">
    <source>
        <dbReference type="ARBA" id="ARBA00022679"/>
    </source>
</evidence>
<evidence type="ECO:0000256" key="1">
    <source>
        <dbReference type="ARBA" id="ARBA00000885"/>
    </source>
</evidence>
<name>A0ABP0MNB6_9DINO</name>
<accession>A0ABP0MNB6</accession>
<dbReference type="InterPro" id="IPR035983">
    <property type="entry name" value="Hect_E3_ubiquitin_ligase"/>
</dbReference>
<dbReference type="PROSITE" id="PS50237">
    <property type="entry name" value="HECT"/>
    <property type="match status" value="1"/>
</dbReference>
<evidence type="ECO:0000256" key="4">
    <source>
        <dbReference type="ARBA" id="ARBA00022786"/>
    </source>
</evidence>
<evidence type="ECO:0000313" key="8">
    <source>
        <dbReference type="Proteomes" id="UP001642484"/>
    </source>
</evidence>
<evidence type="ECO:0000259" key="6">
    <source>
        <dbReference type="PROSITE" id="PS50237"/>
    </source>
</evidence>
<keyword evidence="3" id="KW-0808">Transferase</keyword>
<comment type="caution">
    <text evidence="7">The sequence shown here is derived from an EMBL/GenBank/DDBJ whole genome shotgun (WGS) entry which is preliminary data.</text>
</comment>
<dbReference type="SMART" id="SM00119">
    <property type="entry name" value="HECTc"/>
    <property type="match status" value="1"/>
</dbReference>
<dbReference type="Pfam" id="PF00632">
    <property type="entry name" value="HECT"/>
    <property type="match status" value="1"/>
</dbReference>
<dbReference type="Gene3D" id="3.30.2160.10">
    <property type="entry name" value="Hect, E3 ligase catalytic domain"/>
    <property type="match status" value="1"/>
</dbReference>
<dbReference type="EMBL" id="CAXAMN010018591">
    <property type="protein sequence ID" value="CAK9052701.1"/>
    <property type="molecule type" value="Genomic_DNA"/>
</dbReference>
<feature type="non-terminal residue" evidence="7">
    <location>
        <position position="1"/>
    </location>
</feature>
<gene>
    <name evidence="7" type="ORF">CCMP2556_LOCUS26576</name>
</gene>
<feature type="domain" description="HECT" evidence="6">
    <location>
        <begin position="375"/>
        <end position="642"/>
    </location>
</feature>
<feature type="active site" description="Glycyl thioester intermediate" evidence="5">
    <location>
        <position position="633"/>
    </location>
</feature>
<evidence type="ECO:0000313" key="7">
    <source>
        <dbReference type="EMBL" id="CAK9052701.1"/>
    </source>
</evidence>
<dbReference type="PANTHER" id="PTHR45700">
    <property type="entry name" value="UBIQUITIN-PROTEIN LIGASE E3C"/>
    <property type="match status" value="1"/>
</dbReference>
<organism evidence="7 8">
    <name type="scientific">Durusdinium trenchii</name>
    <dbReference type="NCBI Taxonomy" id="1381693"/>
    <lineage>
        <taxon>Eukaryota</taxon>
        <taxon>Sar</taxon>
        <taxon>Alveolata</taxon>
        <taxon>Dinophyceae</taxon>
        <taxon>Suessiales</taxon>
        <taxon>Symbiodiniaceae</taxon>
        <taxon>Durusdinium</taxon>
    </lineage>
</organism>
<dbReference type="InterPro" id="IPR044611">
    <property type="entry name" value="E3A/B/C-like"/>
</dbReference>
<dbReference type="SUPFAM" id="SSF56204">
    <property type="entry name" value="Hect, E3 ligase catalytic domain"/>
    <property type="match status" value="1"/>
</dbReference>
<dbReference type="Gene3D" id="3.30.2410.10">
    <property type="entry name" value="Hect, E3 ligase catalytic domain"/>
    <property type="match status" value="1"/>
</dbReference>
<protein>
    <recommendedName>
        <fullName evidence="2">HECT-type E3 ubiquitin transferase</fullName>
        <ecNumber evidence="2">2.3.2.26</ecNumber>
    </recommendedName>
</protein>
<dbReference type="Proteomes" id="UP001642484">
    <property type="component" value="Unassembled WGS sequence"/>
</dbReference>
<reference evidence="7 8" key="1">
    <citation type="submission" date="2024-02" db="EMBL/GenBank/DDBJ databases">
        <authorList>
            <person name="Chen Y."/>
            <person name="Shah S."/>
            <person name="Dougan E. K."/>
            <person name="Thang M."/>
            <person name="Chan C."/>
        </authorList>
    </citation>
    <scope>NUCLEOTIDE SEQUENCE [LARGE SCALE GENOMIC DNA]</scope>
</reference>
<evidence type="ECO:0000256" key="2">
    <source>
        <dbReference type="ARBA" id="ARBA00012485"/>
    </source>
</evidence>
<sequence>VSDEPPPGPPELAAKLQPVFRASGRPGKCSSKELDTLLSCLADAGEEAPDRLLYWARRQTLKARGGLASLLQRLLSKVLRPKLAAAQAALKSAPGEGAEGVDFGKLASLCEDALRLDDLERRASASACRALHGVSRLPLAGPPSDYVVQDLDAILLLFQRAFIGQRAQSASKQLVQLCEFEADTGLPPVQEHLALLGGQAKGLILGMLLVPQDALEVVLARDGGLWDVANQLPTAHASILLPYFEDVTGTKTVQGRRVEGGEGHGLRKEFFTSMSLDAQRRWGRLTSSEGILEPGPVMCVGSRLKLQPLEAPSSELHQLLMAASNGDRIKLLFSSGHSIERTVTGNMPMPGGGSSIVVDAPFEENLSELTIRRAEVQKPAQPLFEFHRGTGQQWFSSHANSLYSTTLRGESLAVRYRAFGKLIALALANHCKLSFPLPLLFFQFLLQPERAAQLDDLKGFDNALHASLRKCFKMKAAQFMQIKELEGLAPTMSVEEYVAEQVKAILTPQALDEVRAGFWSLVPATVVEDVTPSELRQIVCPTIVVREDMGLRQIFRVVFEDDVSECQPLVEAFHAVLDALSKDEKKKFLMFVTGIEVPPEPGTEQLTVQMPFSAFTKDEHVEMLGKLPQAHTCTNTLELPNYYESLQESGRYAAQE</sequence>
<evidence type="ECO:0000256" key="5">
    <source>
        <dbReference type="PROSITE-ProRule" id="PRU00104"/>
    </source>
</evidence>
<proteinExistence type="predicted"/>
<keyword evidence="4 5" id="KW-0833">Ubl conjugation pathway</keyword>